<feature type="compositionally biased region" description="Basic and acidic residues" evidence="1">
    <location>
        <begin position="69"/>
        <end position="78"/>
    </location>
</feature>
<dbReference type="PANTHER" id="PTHR33180:SF31">
    <property type="entry name" value="POLYPROTEIN PROTEIN"/>
    <property type="match status" value="1"/>
</dbReference>
<dbReference type="Gramene" id="PGSC0003DMT400090232">
    <property type="protein sequence ID" value="PGSC0003DMT400090232"/>
    <property type="gene ID" value="PGSC0003DMG400039803"/>
</dbReference>
<name>M1DJY4_SOLTU</name>
<keyword evidence="3" id="KW-1185">Reference proteome</keyword>
<sequence>MVRRRIDLELLISQEMAMRAKQRLISLPFPVLITELYRRAGVPRDPAHDIEVIPSYSTDIRRIEAEFTREEVDRRRAAPTDTSPEVNIDSIPAEAFSPAPASKPSEKVDDEDAPETIGDVHRDGATQTESDAETDDELISVHVEETQ</sequence>
<dbReference type="PANTHER" id="PTHR33180">
    <property type="entry name" value="PHOTOSYSTEM II CP43 REACTION CENTER PROTEIN"/>
    <property type="match status" value="1"/>
</dbReference>
<dbReference type="HOGENOM" id="CLU_029307_2_2_1"/>
<evidence type="ECO:0008006" key="4">
    <source>
        <dbReference type="Google" id="ProtNLM"/>
    </source>
</evidence>
<dbReference type="AlphaFoldDB" id="M1DJY4"/>
<evidence type="ECO:0000313" key="3">
    <source>
        <dbReference type="Proteomes" id="UP000011115"/>
    </source>
</evidence>
<dbReference type="PaxDb" id="4113-PGSC0003DMT400090232"/>
<dbReference type="Proteomes" id="UP000011115">
    <property type="component" value="Unassembled WGS sequence"/>
</dbReference>
<dbReference type="eggNOG" id="ENOG502R85P">
    <property type="taxonomic scope" value="Eukaryota"/>
</dbReference>
<evidence type="ECO:0000313" key="2">
    <source>
        <dbReference type="EnsemblPlants" id="PGSC0003DMT400090232"/>
    </source>
</evidence>
<protein>
    <recommendedName>
        <fullName evidence="4">Polyprotein protein</fullName>
    </recommendedName>
</protein>
<proteinExistence type="predicted"/>
<feature type="region of interest" description="Disordered" evidence="1">
    <location>
        <begin position="69"/>
        <end position="147"/>
    </location>
</feature>
<reference evidence="3" key="1">
    <citation type="journal article" date="2011" name="Nature">
        <title>Genome sequence and analysis of the tuber crop potato.</title>
        <authorList>
            <consortium name="The Potato Genome Sequencing Consortium"/>
        </authorList>
    </citation>
    <scope>NUCLEOTIDE SEQUENCE [LARGE SCALE GENOMIC DNA]</scope>
    <source>
        <strain evidence="3">cv. DM1-3 516 R44</strain>
    </source>
</reference>
<dbReference type="InParanoid" id="M1DJY4"/>
<dbReference type="EnsemblPlants" id="PGSC0003DMT400090232">
    <property type="protein sequence ID" value="PGSC0003DMT400090232"/>
    <property type="gene ID" value="PGSC0003DMG400039803"/>
</dbReference>
<accession>M1DJY4</accession>
<evidence type="ECO:0000256" key="1">
    <source>
        <dbReference type="SAM" id="MobiDB-lite"/>
    </source>
</evidence>
<reference evidence="2" key="2">
    <citation type="submission" date="2015-06" db="UniProtKB">
        <authorList>
            <consortium name="EnsemblPlants"/>
        </authorList>
    </citation>
    <scope>IDENTIFICATION</scope>
    <source>
        <strain evidence="2">DM1-3 516 R44</strain>
    </source>
</reference>
<organism evidence="2 3">
    <name type="scientific">Solanum tuberosum</name>
    <name type="common">Potato</name>
    <dbReference type="NCBI Taxonomy" id="4113"/>
    <lineage>
        <taxon>Eukaryota</taxon>
        <taxon>Viridiplantae</taxon>
        <taxon>Streptophyta</taxon>
        <taxon>Embryophyta</taxon>
        <taxon>Tracheophyta</taxon>
        <taxon>Spermatophyta</taxon>
        <taxon>Magnoliopsida</taxon>
        <taxon>eudicotyledons</taxon>
        <taxon>Gunneridae</taxon>
        <taxon>Pentapetalae</taxon>
        <taxon>asterids</taxon>
        <taxon>lamiids</taxon>
        <taxon>Solanales</taxon>
        <taxon>Solanaceae</taxon>
        <taxon>Solanoideae</taxon>
        <taxon>Solaneae</taxon>
        <taxon>Solanum</taxon>
    </lineage>
</organism>